<sequence>MVDVVGLPLNVADLLPTLVKLTKKVTEQVKLLAGHYVPHLASLILSENKKTNGTNINLRVIVIGNDVIDDNATSEGIYDYCWTHALNYDETNAGINEYCGYGSGNFSAECLHYQSQSGSEYGEIDIYNIYAPFCDGSIQKHATRSVKNFDPCSDDYVLSYLNRADVQEALHVRNTSWGFCGDIGMIDSPTTILPTITQLIENGISVWIYSSVKPDVLEEEREGDFGRSQHASDALSKGAWYASVLSKITLVEVLEGKSLRDNGWRNWLKFQKRGEQTNVGTVRTKQSGTNSDKFGPDVAFVREEFGRRSATSMFSGKKPVAAAIRKVDPTWDMEADEGDNYSHIPLNPLRFLPPPPVTGTKSGHHLRPKIHTT</sequence>
<dbReference type="AlphaFoldDB" id="A0AA36A444"/>
<reference evidence="2" key="1">
    <citation type="submission" date="2023-04" db="EMBL/GenBank/DDBJ databases">
        <authorList>
            <person name="Vijverberg K."/>
            <person name="Xiong W."/>
            <person name="Schranz E."/>
        </authorList>
    </citation>
    <scope>NUCLEOTIDE SEQUENCE</scope>
</reference>
<comment type="similarity">
    <text evidence="1">Belongs to the peptidase S10 family.</text>
</comment>
<dbReference type="Proteomes" id="UP001177003">
    <property type="component" value="Chromosome 9"/>
</dbReference>
<evidence type="ECO:0000256" key="1">
    <source>
        <dbReference type="ARBA" id="ARBA00009431"/>
    </source>
</evidence>
<evidence type="ECO:0000313" key="3">
    <source>
        <dbReference type="Proteomes" id="UP001177003"/>
    </source>
</evidence>
<dbReference type="EMBL" id="OX465085">
    <property type="protein sequence ID" value="CAI9304215.1"/>
    <property type="molecule type" value="Genomic_DNA"/>
</dbReference>
<dbReference type="GO" id="GO:0005773">
    <property type="term" value="C:vacuole"/>
    <property type="evidence" value="ECO:0007669"/>
    <property type="project" value="TreeGrafter"/>
</dbReference>
<dbReference type="Gene3D" id="6.10.250.940">
    <property type="match status" value="1"/>
</dbReference>
<proteinExistence type="inferred from homology"/>
<dbReference type="GO" id="GO:0004185">
    <property type="term" value="F:serine-type carboxypeptidase activity"/>
    <property type="evidence" value="ECO:0007669"/>
    <property type="project" value="InterPro"/>
</dbReference>
<keyword evidence="3" id="KW-1185">Reference proteome</keyword>
<dbReference type="InterPro" id="IPR029058">
    <property type="entry name" value="AB_hydrolase_fold"/>
</dbReference>
<dbReference type="Pfam" id="PF00450">
    <property type="entry name" value="Peptidase_S10"/>
    <property type="match status" value="1"/>
</dbReference>
<protein>
    <submittedName>
        <fullName evidence="2">Uncharacterized protein</fullName>
    </submittedName>
</protein>
<dbReference type="GO" id="GO:0006508">
    <property type="term" value="P:proteolysis"/>
    <property type="evidence" value="ECO:0007669"/>
    <property type="project" value="InterPro"/>
</dbReference>
<dbReference type="PANTHER" id="PTHR11802:SF470">
    <property type="entry name" value="CARBOXYPEPTIDASE"/>
    <property type="match status" value="1"/>
</dbReference>
<organism evidence="2 3">
    <name type="scientific">Lactuca saligna</name>
    <name type="common">Willowleaf lettuce</name>
    <dbReference type="NCBI Taxonomy" id="75948"/>
    <lineage>
        <taxon>Eukaryota</taxon>
        <taxon>Viridiplantae</taxon>
        <taxon>Streptophyta</taxon>
        <taxon>Embryophyta</taxon>
        <taxon>Tracheophyta</taxon>
        <taxon>Spermatophyta</taxon>
        <taxon>Magnoliopsida</taxon>
        <taxon>eudicotyledons</taxon>
        <taxon>Gunneridae</taxon>
        <taxon>Pentapetalae</taxon>
        <taxon>asterids</taxon>
        <taxon>campanulids</taxon>
        <taxon>Asterales</taxon>
        <taxon>Asteraceae</taxon>
        <taxon>Cichorioideae</taxon>
        <taxon>Cichorieae</taxon>
        <taxon>Lactucinae</taxon>
        <taxon>Lactuca</taxon>
    </lineage>
</organism>
<evidence type="ECO:0000313" key="2">
    <source>
        <dbReference type="EMBL" id="CAI9304215.1"/>
    </source>
</evidence>
<dbReference type="SUPFAM" id="SSF53474">
    <property type="entry name" value="alpha/beta-Hydrolases"/>
    <property type="match status" value="1"/>
</dbReference>
<dbReference type="Gene3D" id="3.40.50.1820">
    <property type="entry name" value="alpha/beta hydrolase"/>
    <property type="match status" value="1"/>
</dbReference>
<dbReference type="PANTHER" id="PTHR11802">
    <property type="entry name" value="SERINE PROTEASE FAMILY S10 SERINE CARBOXYPEPTIDASE"/>
    <property type="match status" value="1"/>
</dbReference>
<dbReference type="InterPro" id="IPR001563">
    <property type="entry name" value="Peptidase_S10"/>
</dbReference>
<name>A0AA36A444_LACSI</name>
<gene>
    <name evidence="2" type="ORF">LSALG_LOCUS42613</name>
</gene>
<accession>A0AA36A444</accession>